<evidence type="ECO:0000256" key="1">
    <source>
        <dbReference type="SAM" id="MobiDB-lite"/>
    </source>
</evidence>
<dbReference type="PROSITE" id="PS51257">
    <property type="entry name" value="PROKAR_LIPOPROTEIN"/>
    <property type="match status" value="1"/>
</dbReference>
<accession>A0ABD5EAN4</accession>
<sequence length="214" mass="21910">MRGTRTGPVWGSTLSGPPVVVPLSAVNGWGGCSGKARSAGAEGRDDYDHAREVEGWGGAGAIGTSTATALVLVLADEPARTCPCWRGCSSCGDRDGHGGGGVRGGGAGPTDPGSAGWLGRSRRMSKTSCGRRSIDCCRRSRVARATPCVAASRSTGVPGHCVRAAHRDHLVTLATGARFQLGRDALMPPAQVGRGWRLAQPHESDLVGLLPSCS</sequence>
<dbReference type="AlphaFoldDB" id="A0ABD5EAN4"/>
<gene>
    <name evidence="2" type="ORF">RM574_23710</name>
</gene>
<comment type="caution">
    <text evidence="2">The sequence shown here is derived from an EMBL/GenBank/DDBJ whole genome shotgun (WGS) entry which is preliminary data.</text>
</comment>
<evidence type="ECO:0000313" key="3">
    <source>
        <dbReference type="Proteomes" id="UP001183607"/>
    </source>
</evidence>
<reference evidence="3" key="1">
    <citation type="submission" date="2023-07" db="EMBL/GenBank/DDBJ databases">
        <title>30 novel species of actinomycetes from the DSMZ collection.</title>
        <authorList>
            <person name="Nouioui I."/>
        </authorList>
    </citation>
    <scope>NUCLEOTIDE SEQUENCE [LARGE SCALE GENOMIC DNA]</scope>
    <source>
        <strain evidence="3">DSM 41982</strain>
    </source>
</reference>
<dbReference type="RefSeq" id="WP_311677490.1">
    <property type="nucleotide sequence ID" value="NZ_JAVRER010000046.1"/>
</dbReference>
<dbReference type="Pfam" id="PF15589">
    <property type="entry name" value="Imm21"/>
    <property type="match status" value="1"/>
</dbReference>
<proteinExistence type="predicted"/>
<protein>
    <submittedName>
        <fullName evidence="2">Imm21 family immunity protein</fullName>
    </submittedName>
</protein>
<evidence type="ECO:0000313" key="2">
    <source>
        <dbReference type="EMBL" id="MDT0418494.1"/>
    </source>
</evidence>
<feature type="region of interest" description="Disordered" evidence="1">
    <location>
        <begin position="100"/>
        <end position="122"/>
    </location>
</feature>
<dbReference type="InterPro" id="IPR028961">
    <property type="entry name" value="Imm21"/>
</dbReference>
<dbReference type="EMBL" id="JAVRER010000046">
    <property type="protein sequence ID" value="MDT0418494.1"/>
    <property type="molecule type" value="Genomic_DNA"/>
</dbReference>
<organism evidence="2 3">
    <name type="scientific">Streptomyces evansiae</name>
    <dbReference type="NCBI Taxonomy" id="3075535"/>
    <lineage>
        <taxon>Bacteria</taxon>
        <taxon>Bacillati</taxon>
        <taxon>Actinomycetota</taxon>
        <taxon>Actinomycetes</taxon>
        <taxon>Kitasatosporales</taxon>
        <taxon>Streptomycetaceae</taxon>
        <taxon>Streptomyces</taxon>
    </lineage>
</organism>
<name>A0ABD5EAN4_9ACTN</name>
<dbReference type="Proteomes" id="UP001183607">
    <property type="component" value="Unassembled WGS sequence"/>
</dbReference>